<dbReference type="PANTHER" id="PTHR24198">
    <property type="entry name" value="ANKYRIN REPEAT AND PROTEIN KINASE DOMAIN-CONTAINING PROTEIN"/>
    <property type="match status" value="1"/>
</dbReference>
<name>A0A2R6PN47_9APHY</name>
<dbReference type="OrthoDB" id="194358at2759"/>
<dbReference type="Proteomes" id="UP000186601">
    <property type="component" value="Unassembled WGS sequence"/>
</dbReference>
<reference evidence="4 5" key="1">
    <citation type="submission" date="2018-02" db="EMBL/GenBank/DDBJ databases">
        <title>Genome sequence of the basidiomycete white-rot fungus Phlebia centrifuga.</title>
        <authorList>
            <person name="Granchi Z."/>
            <person name="Peng M."/>
            <person name="de Vries R.P."/>
            <person name="Hilden K."/>
            <person name="Makela M.R."/>
            <person name="Grigoriev I."/>
            <person name="Riley R."/>
        </authorList>
    </citation>
    <scope>NUCLEOTIDE SEQUENCE [LARGE SCALE GENOMIC DNA]</scope>
    <source>
        <strain evidence="4 5">FBCC195</strain>
    </source>
</reference>
<dbReference type="GO" id="GO:0005737">
    <property type="term" value="C:cytoplasm"/>
    <property type="evidence" value="ECO:0007669"/>
    <property type="project" value="TreeGrafter"/>
</dbReference>
<evidence type="ECO:0000256" key="3">
    <source>
        <dbReference type="PROSITE-ProRule" id="PRU00023"/>
    </source>
</evidence>
<comment type="caution">
    <text evidence="4">The sequence shown here is derived from an EMBL/GenBank/DDBJ whole genome shotgun (WGS) entry which is preliminary data.</text>
</comment>
<dbReference type="EMBL" id="MLYV02000465">
    <property type="protein sequence ID" value="PSR93898.1"/>
    <property type="molecule type" value="Genomic_DNA"/>
</dbReference>
<accession>A0A2R6PN47</accession>
<dbReference type="PANTHER" id="PTHR24198:SF165">
    <property type="entry name" value="ANKYRIN REPEAT-CONTAINING PROTEIN-RELATED"/>
    <property type="match status" value="1"/>
</dbReference>
<dbReference type="PROSITE" id="PS50088">
    <property type="entry name" value="ANK_REPEAT"/>
    <property type="match status" value="1"/>
</dbReference>
<dbReference type="Gene3D" id="1.25.40.20">
    <property type="entry name" value="Ankyrin repeat-containing domain"/>
    <property type="match status" value="1"/>
</dbReference>
<protein>
    <submittedName>
        <fullName evidence="4">Uncharacterized protein</fullName>
    </submittedName>
</protein>
<organism evidence="4 5">
    <name type="scientific">Hermanssonia centrifuga</name>
    <dbReference type="NCBI Taxonomy" id="98765"/>
    <lineage>
        <taxon>Eukaryota</taxon>
        <taxon>Fungi</taxon>
        <taxon>Dikarya</taxon>
        <taxon>Basidiomycota</taxon>
        <taxon>Agaricomycotina</taxon>
        <taxon>Agaricomycetes</taxon>
        <taxon>Polyporales</taxon>
        <taxon>Meruliaceae</taxon>
        <taxon>Hermanssonia</taxon>
    </lineage>
</organism>
<keyword evidence="5" id="KW-1185">Reference proteome</keyword>
<dbReference type="AlphaFoldDB" id="A0A2R6PN47"/>
<proteinExistence type="predicted"/>
<gene>
    <name evidence="4" type="ORF">PHLCEN_2v4591</name>
</gene>
<dbReference type="SMART" id="SM00248">
    <property type="entry name" value="ANK"/>
    <property type="match status" value="4"/>
</dbReference>
<evidence type="ECO:0000313" key="4">
    <source>
        <dbReference type="EMBL" id="PSR93898.1"/>
    </source>
</evidence>
<keyword evidence="1" id="KW-0677">Repeat</keyword>
<dbReference type="Pfam" id="PF12796">
    <property type="entry name" value="Ank_2"/>
    <property type="match status" value="1"/>
</dbReference>
<evidence type="ECO:0000313" key="5">
    <source>
        <dbReference type="Proteomes" id="UP000186601"/>
    </source>
</evidence>
<keyword evidence="2 3" id="KW-0040">ANK repeat</keyword>
<dbReference type="STRING" id="98765.A0A2R6PN47"/>
<feature type="repeat" description="ANK" evidence="3">
    <location>
        <begin position="56"/>
        <end position="88"/>
    </location>
</feature>
<dbReference type="SUPFAM" id="SSF48403">
    <property type="entry name" value="Ankyrin repeat"/>
    <property type="match status" value="1"/>
</dbReference>
<dbReference type="PROSITE" id="PS50297">
    <property type="entry name" value="ANK_REP_REGION"/>
    <property type="match status" value="1"/>
</dbReference>
<dbReference type="InterPro" id="IPR002110">
    <property type="entry name" value="Ankyrin_rpt"/>
</dbReference>
<dbReference type="InterPro" id="IPR036770">
    <property type="entry name" value="Ankyrin_rpt-contain_sf"/>
</dbReference>
<sequence>MEGWYDVCEGTGLRDEEYFTRRNDSAPIVVAAQLGNIQSVHKLLEAGHDIHSAGVEGETALHMAAALGHIGVVSLLLEAGADPERRDKEGSTPLIHCARFCVSECASNITELMVHAGASTMTTVPEADYSATPLCFAIRYSNAAMAKYLALHTELEYSGSQFRKDHQYMEEVLRLCRLGRNPEKGDAILDILVDSGMRVSKEDVPKALRVGRWPVVERILSATGLDENRICQTPTQLLCGALEDPYLRDYPFAEVAGRFFNHFGADPNDSELREVILTRYDQTDLLEVAIRAGMDLTRIEEKNLGALCHRMGSQECQWVQFILGKRNEQIISRGLQ</sequence>
<evidence type="ECO:0000256" key="2">
    <source>
        <dbReference type="ARBA" id="ARBA00023043"/>
    </source>
</evidence>
<evidence type="ECO:0000256" key="1">
    <source>
        <dbReference type="ARBA" id="ARBA00022737"/>
    </source>
</evidence>